<dbReference type="AlphaFoldDB" id="A0A517M6F6"/>
<dbReference type="OrthoDB" id="9800856at2"/>
<sequence length="139" mass="15822">MSSPYQTRRRIEFRDTDAAGIMHFSAFFTYMEQAEHEMLRSVGLSVMQPDGETTIGWPRVSATCDYKGAVRFEDIIDISVAVVHLGSKSVRYRHEFRIADRVVAVGEIVAVCCRIDDRHQLASIEIPAPIRERLTRHAV</sequence>
<dbReference type="Pfam" id="PF13279">
    <property type="entry name" value="4HBT_2"/>
    <property type="match status" value="1"/>
</dbReference>
<accession>A0A517M6F6</accession>
<dbReference type="InterPro" id="IPR029069">
    <property type="entry name" value="HotDog_dom_sf"/>
</dbReference>
<dbReference type="Proteomes" id="UP000319557">
    <property type="component" value="Chromosome"/>
</dbReference>
<evidence type="ECO:0000313" key="3">
    <source>
        <dbReference type="EMBL" id="QDS90446.1"/>
    </source>
</evidence>
<name>A0A517M6F6_9BACT</name>
<organism evidence="3 4">
    <name type="scientific">Rosistilla ulvae</name>
    <dbReference type="NCBI Taxonomy" id="1930277"/>
    <lineage>
        <taxon>Bacteria</taxon>
        <taxon>Pseudomonadati</taxon>
        <taxon>Planctomycetota</taxon>
        <taxon>Planctomycetia</taxon>
        <taxon>Pirellulales</taxon>
        <taxon>Pirellulaceae</taxon>
        <taxon>Rosistilla</taxon>
    </lineage>
</organism>
<dbReference type="PANTHER" id="PTHR31793:SF27">
    <property type="entry name" value="NOVEL THIOESTERASE SUPERFAMILY DOMAIN AND SAPOSIN A-TYPE DOMAIN CONTAINING PROTEIN (0610012H03RIK)"/>
    <property type="match status" value="1"/>
</dbReference>
<dbReference type="GO" id="GO:0047617">
    <property type="term" value="F:fatty acyl-CoA hydrolase activity"/>
    <property type="evidence" value="ECO:0007669"/>
    <property type="project" value="TreeGrafter"/>
</dbReference>
<comment type="similarity">
    <text evidence="1">Belongs to the 4-hydroxybenzoyl-CoA thioesterase family.</text>
</comment>
<evidence type="ECO:0000256" key="1">
    <source>
        <dbReference type="ARBA" id="ARBA00005953"/>
    </source>
</evidence>
<dbReference type="RefSeq" id="WP_145285784.1">
    <property type="nucleotide sequence ID" value="NZ_CP036261.1"/>
</dbReference>
<protein>
    <submittedName>
        <fullName evidence="3">1,4-dihydroxy-2-naphthoyl-CoA hydrolase</fullName>
        <ecNumber evidence="3">3.1.2.28</ecNumber>
    </submittedName>
</protein>
<dbReference type="EMBL" id="CP036261">
    <property type="protein sequence ID" value="QDS90446.1"/>
    <property type="molecule type" value="Genomic_DNA"/>
</dbReference>
<proteinExistence type="inferred from homology"/>
<evidence type="ECO:0000256" key="2">
    <source>
        <dbReference type="ARBA" id="ARBA00022801"/>
    </source>
</evidence>
<dbReference type="EC" id="3.1.2.28" evidence="3"/>
<dbReference type="InterPro" id="IPR050563">
    <property type="entry name" value="4-hydroxybenzoyl-CoA_TE"/>
</dbReference>
<dbReference type="Gene3D" id="3.10.129.10">
    <property type="entry name" value="Hotdog Thioesterase"/>
    <property type="match status" value="1"/>
</dbReference>
<gene>
    <name evidence="3" type="ORF">EC9_46540</name>
</gene>
<keyword evidence="4" id="KW-1185">Reference proteome</keyword>
<reference evidence="3 4" key="1">
    <citation type="submission" date="2019-02" db="EMBL/GenBank/DDBJ databases">
        <title>Deep-cultivation of Planctomycetes and their phenomic and genomic characterization uncovers novel biology.</title>
        <authorList>
            <person name="Wiegand S."/>
            <person name="Jogler M."/>
            <person name="Boedeker C."/>
            <person name="Pinto D."/>
            <person name="Vollmers J."/>
            <person name="Rivas-Marin E."/>
            <person name="Kohn T."/>
            <person name="Peeters S.H."/>
            <person name="Heuer A."/>
            <person name="Rast P."/>
            <person name="Oberbeckmann S."/>
            <person name="Bunk B."/>
            <person name="Jeske O."/>
            <person name="Meyerdierks A."/>
            <person name="Storesund J.E."/>
            <person name="Kallscheuer N."/>
            <person name="Luecker S."/>
            <person name="Lage O.M."/>
            <person name="Pohl T."/>
            <person name="Merkel B.J."/>
            <person name="Hornburger P."/>
            <person name="Mueller R.-W."/>
            <person name="Bruemmer F."/>
            <person name="Labrenz M."/>
            <person name="Spormann A.M."/>
            <person name="Op den Camp H."/>
            <person name="Overmann J."/>
            <person name="Amann R."/>
            <person name="Jetten M.S.M."/>
            <person name="Mascher T."/>
            <person name="Medema M.H."/>
            <person name="Devos D.P."/>
            <person name="Kaster A.-K."/>
            <person name="Ovreas L."/>
            <person name="Rohde M."/>
            <person name="Galperin M.Y."/>
            <person name="Jogler C."/>
        </authorList>
    </citation>
    <scope>NUCLEOTIDE SEQUENCE [LARGE SCALE GENOMIC DNA]</scope>
    <source>
        <strain evidence="3 4">EC9</strain>
    </source>
</reference>
<dbReference type="PANTHER" id="PTHR31793">
    <property type="entry name" value="4-HYDROXYBENZOYL-COA THIOESTERASE FAMILY MEMBER"/>
    <property type="match status" value="1"/>
</dbReference>
<dbReference type="KEGG" id="ruv:EC9_46540"/>
<dbReference type="CDD" id="cd00586">
    <property type="entry name" value="4HBT"/>
    <property type="match status" value="1"/>
</dbReference>
<evidence type="ECO:0000313" key="4">
    <source>
        <dbReference type="Proteomes" id="UP000319557"/>
    </source>
</evidence>
<dbReference type="SUPFAM" id="SSF54637">
    <property type="entry name" value="Thioesterase/thiol ester dehydrase-isomerase"/>
    <property type="match status" value="1"/>
</dbReference>
<keyword evidence="2 3" id="KW-0378">Hydrolase</keyword>
<dbReference type="GO" id="GO:0061522">
    <property type="term" value="F:1,4-dihydroxy-2-naphthoyl-CoA thioesterase activity"/>
    <property type="evidence" value="ECO:0007669"/>
    <property type="project" value="UniProtKB-EC"/>
</dbReference>